<dbReference type="GO" id="GO:0020002">
    <property type="term" value="C:host cell plasma membrane"/>
    <property type="evidence" value="ECO:0007669"/>
    <property type="project" value="UniProtKB-SubCell"/>
</dbReference>
<proteinExistence type="inferred from homology"/>
<dbReference type="PRINTS" id="PR00349">
    <property type="entry name" value="VIRIONINFFCT"/>
</dbReference>
<keyword evidence="5" id="KW-0597">Phosphoprotein</keyword>
<evidence type="ECO:0000256" key="5">
    <source>
        <dbReference type="ARBA" id="ARBA00022553"/>
    </source>
</evidence>
<dbReference type="GO" id="GO:0019058">
    <property type="term" value="P:viral life cycle"/>
    <property type="evidence" value="ECO:0007669"/>
    <property type="project" value="InterPro"/>
</dbReference>
<comment type="subcellular location">
    <subcellularLocation>
        <location evidence="2 13">Host cell membrane</location>
        <topology evidence="2 13">Peripheral membrane protein</topology>
        <orientation evidence="2 13">Cytoplasmic side</orientation>
    </subcellularLocation>
    <subcellularLocation>
        <location evidence="13">Host cytoplasm</location>
    </subcellularLocation>
    <subcellularLocation>
        <location evidence="1 13">Virion</location>
    </subcellularLocation>
    <text evidence="13">In the cytoplasm, seems to colocalize with intermediate filament vimentin. A fraction is associated with the cytoplasmic side of cellular membranes, presumably via the interaction with Pr55Gag precursor.</text>
</comment>
<evidence type="ECO:0000256" key="2">
    <source>
        <dbReference type="ARBA" id="ARBA00004501"/>
    </source>
</evidence>
<evidence type="ECO:0000256" key="6">
    <source>
        <dbReference type="ARBA" id="ARBA00022581"/>
    </source>
</evidence>
<evidence type="ECO:0000256" key="3">
    <source>
        <dbReference type="ARBA" id="ARBA00006372"/>
    </source>
</evidence>
<evidence type="ECO:0000256" key="13">
    <source>
        <dbReference type="RuleBase" id="RU003341"/>
    </source>
</evidence>
<dbReference type="GO" id="GO:0044423">
    <property type="term" value="C:virion component"/>
    <property type="evidence" value="ECO:0007669"/>
    <property type="project" value="UniProtKB-KW"/>
</dbReference>
<dbReference type="InterPro" id="IPR000475">
    <property type="entry name" value="Vif"/>
</dbReference>
<evidence type="ECO:0000256" key="10">
    <source>
        <dbReference type="ARBA" id="ARBA00022870"/>
    </source>
</evidence>
<reference evidence="14 15" key="1">
    <citation type="journal article" date="2012" name="Nature">
        <title>Increased HIV-1 vaccine efficacy against viruses with genetic signatures in Env V2.</title>
        <authorList>
            <person name="Rolland M."/>
            <person name="Edlefsen P.T."/>
            <person name="Larsen B.B."/>
            <person name="Tovanabutra S."/>
            <person name="Sanders-Buell E."/>
            <person name="Hertz T."/>
            <person name="de Camp A.C."/>
            <person name="Carrico C."/>
            <person name="Menis S."/>
            <person name="Magaret C.A."/>
            <person name="Ahmed H."/>
            <person name="Juraska M."/>
            <person name="Chen L."/>
            <person name="Konopa P."/>
            <person name="Nariya S."/>
            <person name="Stoddard J.N."/>
            <person name="Wong K."/>
            <person name="Zhao H."/>
            <person name="Deng W."/>
            <person name="Maust B.S."/>
            <person name="Bose M."/>
            <person name="Howell S."/>
            <person name="Bates A."/>
            <person name="Lazzaro M."/>
            <person name="O'Sullivan A."/>
            <person name="Lei E."/>
            <person name="Bradfield A."/>
            <person name="Ibitamuno G."/>
            <person name="Assawadarachai V."/>
            <person name="O'Connell R.J."/>
            <person name="de Souza M.S."/>
            <person name="Nitayaphan S."/>
            <person name="Rerks-Ngarm S."/>
            <person name="Robb M.L."/>
            <person name="McLellan J.S."/>
            <person name="Georgiev I."/>
            <person name="Kwong P.D."/>
            <person name="Carlson J.M."/>
            <person name="Michael N.L."/>
            <person name="Schief W.R."/>
            <person name="Gilbert P.B."/>
            <person name="Mullins J.I."/>
            <person name="Kim J.H."/>
        </authorList>
    </citation>
    <scope>NUCLEOTIDE SEQUENCE [LARGE SCALE GENOMIC DNA]</scope>
    <source>
        <strain evidence="14">AA013a02</strain>
    </source>
</reference>
<keyword evidence="7" id="KW-0833">Ubl conjugation pathway</keyword>
<evidence type="ECO:0000256" key="7">
    <source>
        <dbReference type="ARBA" id="ARBA00022786"/>
    </source>
</evidence>
<evidence type="ECO:0000256" key="4">
    <source>
        <dbReference type="ARBA" id="ARBA00022511"/>
    </source>
</evidence>
<keyword evidence="6" id="KW-0945">Host-virus interaction</keyword>
<keyword evidence="11" id="KW-0472">Membrane</keyword>
<evidence type="ECO:0000256" key="12">
    <source>
        <dbReference type="ARBA" id="ARBA00023200"/>
    </source>
</evidence>
<keyword evidence="4" id="KW-1032">Host cell membrane</keyword>
<evidence type="ECO:0000256" key="11">
    <source>
        <dbReference type="ARBA" id="ARBA00023136"/>
    </source>
</evidence>
<name>K0GI99_HV1</name>
<keyword evidence="10" id="KW-1043">Host membrane</keyword>
<keyword evidence="12" id="KW-1035">Host cytoplasm</keyword>
<gene>
    <name evidence="14" type="primary">vif</name>
</gene>
<organism evidence="14 15">
    <name type="scientific">Human immunodeficiency virus type 1</name>
    <name type="common">HIV-1</name>
    <dbReference type="NCBI Taxonomy" id="11676"/>
    <lineage>
        <taxon>Viruses</taxon>
        <taxon>Riboviria</taxon>
        <taxon>Pararnavirae</taxon>
        <taxon>Artverviricota</taxon>
        <taxon>Revtraviricetes</taxon>
        <taxon>Ortervirales</taxon>
        <taxon>Retroviridae</taxon>
        <taxon>Orthoretrovirinae</taxon>
        <taxon>Lentivirus</taxon>
        <taxon>Lentivirus humimdef1</taxon>
    </lineage>
</organism>
<evidence type="ECO:0000313" key="15">
    <source>
        <dbReference type="Proteomes" id="UP000156540"/>
    </source>
</evidence>
<dbReference type="GO" id="GO:0030430">
    <property type="term" value="C:host cell cytoplasm"/>
    <property type="evidence" value="ECO:0007669"/>
    <property type="project" value="UniProtKB-SubCell"/>
</dbReference>
<dbReference type="Proteomes" id="UP000156540">
    <property type="component" value="Genome"/>
</dbReference>
<accession>K0GI99</accession>
<dbReference type="Pfam" id="PF00559">
    <property type="entry name" value="Vif"/>
    <property type="match status" value="1"/>
</dbReference>
<organismHost>
    <name type="scientific">Homo sapiens</name>
    <name type="common">Human</name>
    <dbReference type="NCBI Taxonomy" id="9606"/>
</organismHost>
<evidence type="ECO:0000256" key="8">
    <source>
        <dbReference type="ARBA" id="ARBA00022843"/>
    </source>
</evidence>
<evidence type="ECO:0000313" key="14">
    <source>
        <dbReference type="EMBL" id="AFU26782.1"/>
    </source>
</evidence>
<sequence>MENRWQVMIVWQVDRMRIRTWNSLVKHHMYISKKAKIGLIDIIMKASIQK</sequence>
<keyword evidence="9" id="KW-0946">Virion</keyword>
<protein>
    <recommendedName>
        <fullName evidence="13">Virion infectivity factor</fullName>
    </recommendedName>
</protein>
<comment type="similarity">
    <text evidence="3 13">Belongs to the primate lentivirus group Vif protein family.</text>
</comment>
<dbReference type="EMBL" id="JX446851">
    <property type="protein sequence ID" value="AFU26782.1"/>
    <property type="molecule type" value="Genomic_RNA"/>
</dbReference>
<keyword evidence="8" id="KW-0832">Ubl conjugation</keyword>
<evidence type="ECO:0000256" key="9">
    <source>
        <dbReference type="ARBA" id="ARBA00022844"/>
    </source>
</evidence>
<evidence type="ECO:0000256" key="1">
    <source>
        <dbReference type="ARBA" id="ARBA00004328"/>
    </source>
</evidence>